<dbReference type="STRING" id="515620.EUBELI_00260"/>
<dbReference type="HOGENOM" id="CLU_043646_0_0_9"/>
<evidence type="ECO:0008006" key="3">
    <source>
        <dbReference type="Google" id="ProtNLM"/>
    </source>
</evidence>
<gene>
    <name evidence="1" type="ordered locus">EUBELI_00260</name>
</gene>
<dbReference type="Gene3D" id="3.40.50.12580">
    <property type="match status" value="1"/>
</dbReference>
<name>C4Z2P1_LACE2</name>
<dbReference type="KEGG" id="eel:EUBELI_00260"/>
<evidence type="ECO:0000313" key="2">
    <source>
        <dbReference type="Proteomes" id="UP000001476"/>
    </source>
</evidence>
<accession>C4Z2P1</accession>
<dbReference type="InterPro" id="IPR007554">
    <property type="entry name" value="Glycerophosphate_synth"/>
</dbReference>
<organism evidence="1 2">
    <name type="scientific">Lachnospira eligens (strain ATCC 27750 / DSM 3376 / VPI C15-48 / C15-B4)</name>
    <name type="common">Eubacterium eligens</name>
    <dbReference type="NCBI Taxonomy" id="515620"/>
    <lineage>
        <taxon>Bacteria</taxon>
        <taxon>Bacillati</taxon>
        <taxon>Bacillota</taxon>
        <taxon>Clostridia</taxon>
        <taxon>Lachnospirales</taxon>
        <taxon>Lachnospiraceae</taxon>
        <taxon>Lachnospira</taxon>
    </lineage>
</organism>
<dbReference type="GeneID" id="41355036"/>
<dbReference type="eggNOG" id="COG1887">
    <property type="taxonomic scope" value="Bacteria"/>
</dbReference>
<dbReference type="RefSeq" id="WP_012738533.1">
    <property type="nucleotide sequence ID" value="NC_012778.1"/>
</dbReference>
<dbReference type="Proteomes" id="UP000001476">
    <property type="component" value="Chromosome"/>
</dbReference>
<dbReference type="GO" id="GO:0047355">
    <property type="term" value="F:CDP-glycerol glycerophosphotransferase activity"/>
    <property type="evidence" value="ECO:0007669"/>
    <property type="project" value="InterPro"/>
</dbReference>
<dbReference type="EMBL" id="CP001104">
    <property type="protein sequence ID" value="ACR71296.1"/>
    <property type="molecule type" value="Genomic_DNA"/>
</dbReference>
<dbReference type="GO" id="GO:0016020">
    <property type="term" value="C:membrane"/>
    <property type="evidence" value="ECO:0007669"/>
    <property type="project" value="InterPro"/>
</dbReference>
<reference evidence="1 2" key="1">
    <citation type="journal article" date="2009" name="Proc. Natl. Acad. Sci. U.S.A.">
        <title>Characterizing a model human gut microbiota composed of members of its two dominant bacterial phyla.</title>
        <authorList>
            <person name="Mahowald M.A."/>
            <person name="Rey F.E."/>
            <person name="Seedorf H."/>
            <person name="Turnbaugh P.J."/>
            <person name="Fulton R.S."/>
            <person name="Wollam A."/>
            <person name="Shah N."/>
            <person name="Wang C."/>
            <person name="Magrini V."/>
            <person name="Wilson R.K."/>
            <person name="Cantarel B.L."/>
            <person name="Coutinho P.M."/>
            <person name="Henrissat B."/>
            <person name="Crock L.W."/>
            <person name="Russell A."/>
            <person name="Verberkmoes N.C."/>
            <person name="Hettich R.L."/>
            <person name="Gordon J.I."/>
        </authorList>
    </citation>
    <scope>NUCLEOTIDE SEQUENCE [LARGE SCALE GENOMIC DNA]</scope>
    <source>
        <strain evidence="2">ATCC 27750 / DSM 3376 / VPI C15-48 / C15-B4</strain>
    </source>
</reference>
<protein>
    <recommendedName>
        <fullName evidence="3">CDP-Glycerol:Poly(Glycerophosphate) glycerophosphotransferase</fullName>
    </recommendedName>
</protein>
<proteinExistence type="predicted"/>
<keyword evidence="2" id="KW-1185">Reference proteome</keyword>
<sequence length="490" mass="57298">MILDNNVYDMSENMIIEYANKLADAIECNQLLEEYNSGQLTYEYLIAMFLATQAMENGDKLYNYCYDAVIACGKRNIDFKLKQNKKIKVAFLPISAAEWPAEYIYRKLETDTRFEPEVIPVPLIGRPKKERGKVYMQTYDFFANGNYNVKKVYNAETEEIVGWEDIGGMPDIVVHVTPWYLNIAKDYQVGQYPLHVLNVYISYGVTLGNSIDGTYAEKCLYNKEFVNIMWKVYTETTTNYECYKKYQVLKAKNVINSGYIKMDYFVEKHQYSDDYIRKIWPFPSGSDIKGYKRVLITPHFSVGNTNILSFSTFDKNMYFYIYLAKKYRDNVSFIFKPHPNLRNGLIENGCMKSVDEYEAYLDEFRKLPNASVCEEGDYLALFDTSDGIINDSISFIGEYLYVDKPMLFLERPEQCFDELGRTLIKAHYKACGEDYMGIDNFVNDVVINENDYMKQQREEIFSEELDYYSKNGIKASEYVYKDIVDGVFRL</sequence>
<evidence type="ECO:0000313" key="1">
    <source>
        <dbReference type="EMBL" id="ACR71296.1"/>
    </source>
</evidence>
<dbReference type="AlphaFoldDB" id="C4Z2P1"/>
<dbReference type="Pfam" id="PF04464">
    <property type="entry name" value="Glyphos_transf"/>
    <property type="match status" value="1"/>
</dbReference>
<dbReference type="InterPro" id="IPR043148">
    <property type="entry name" value="TagF_C"/>
</dbReference>